<organism evidence="2 3">
    <name type="scientific">Rhododendron williamsianum</name>
    <dbReference type="NCBI Taxonomy" id="262921"/>
    <lineage>
        <taxon>Eukaryota</taxon>
        <taxon>Viridiplantae</taxon>
        <taxon>Streptophyta</taxon>
        <taxon>Embryophyta</taxon>
        <taxon>Tracheophyta</taxon>
        <taxon>Spermatophyta</taxon>
        <taxon>Magnoliopsida</taxon>
        <taxon>eudicotyledons</taxon>
        <taxon>Gunneridae</taxon>
        <taxon>Pentapetalae</taxon>
        <taxon>asterids</taxon>
        <taxon>Ericales</taxon>
        <taxon>Ericaceae</taxon>
        <taxon>Ericoideae</taxon>
        <taxon>Rhodoreae</taxon>
        <taxon>Rhododendron</taxon>
    </lineage>
</organism>
<dbReference type="EMBL" id="QEFC01000663">
    <property type="protein sequence ID" value="KAE9462817.1"/>
    <property type="molecule type" value="Genomic_DNA"/>
</dbReference>
<name>A0A6A4M7R1_9ERIC</name>
<feature type="non-terminal residue" evidence="2">
    <location>
        <position position="1"/>
    </location>
</feature>
<dbReference type="Proteomes" id="UP000428333">
    <property type="component" value="Linkage Group LG03"/>
</dbReference>
<proteinExistence type="predicted"/>
<dbReference type="PANTHER" id="PTHR31286:SF167">
    <property type="entry name" value="OS09G0268800 PROTEIN"/>
    <property type="match status" value="1"/>
</dbReference>
<dbReference type="InterPro" id="IPR025558">
    <property type="entry name" value="DUF4283"/>
</dbReference>
<accession>A0A6A4M7R1</accession>
<protein>
    <recommendedName>
        <fullName evidence="1">DUF4283 domain-containing protein</fullName>
    </recommendedName>
</protein>
<dbReference type="PANTHER" id="PTHR31286">
    <property type="entry name" value="GLYCINE-RICH CELL WALL STRUCTURAL PROTEIN 1.8-LIKE"/>
    <property type="match status" value="1"/>
</dbReference>
<feature type="domain" description="DUF4283" evidence="1">
    <location>
        <begin position="99"/>
        <end position="177"/>
    </location>
</feature>
<comment type="caution">
    <text evidence="2">The sequence shown here is derived from an EMBL/GenBank/DDBJ whole genome shotgun (WGS) entry which is preliminary data.</text>
</comment>
<dbReference type="AlphaFoldDB" id="A0A6A4M7R1"/>
<reference evidence="2 3" key="1">
    <citation type="journal article" date="2019" name="Genome Biol. Evol.">
        <title>The Rhododendron genome and chromosomal organization provide insight into shared whole-genome duplications across the heath family (Ericaceae).</title>
        <authorList>
            <person name="Soza V.L."/>
            <person name="Lindsley D."/>
            <person name="Waalkes A."/>
            <person name="Ramage E."/>
            <person name="Patwardhan R.P."/>
            <person name="Burton J.N."/>
            <person name="Adey A."/>
            <person name="Kumar A."/>
            <person name="Qiu R."/>
            <person name="Shendure J."/>
            <person name="Hall B."/>
        </authorList>
    </citation>
    <scope>NUCLEOTIDE SEQUENCE [LARGE SCALE GENOMIC DNA]</scope>
    <source>
        <strain evidence="2">RSF 1966-606</strain>
    </source>
</reference>
<gene>
    <name evidence="2" type="ORF">C3L33_05275</name>
</gene>
<evidence type="ECO:0000313" key="2">
    <source>
        <dbReference type="EMBL" id="KAE9462817.1"/>
    </source>
</evidence>
<keyword evidence="3" id="KW-1185">Reference proteome</keyword>
<sequence length="260" mass="29763">MRWNSNRVIHPVELKEYQSNRHRIRYLIHEKTEILVDPKGISVVNGCFDSALPFGIWLGVGVCRVMAEEMAERLRSFSLTPDEEDAIVIDTGTHARAIEACAFSLVGKLLSRRSFSKAALKETMRKVWGLAEGLRILDVGDNLFHFRFTSIVEMQRVLNGGPWCFNNMLLLLKKWEVRMRADSIEFQEVDFWIQLWGLPFECISQEIGEVIGKRIGAVLEVGRLSETGSWGRYIRVRGMEHGGMGFKMVQDSQENHGLSY</sequence>
<dbReference type="InterPro" id="IPR040256">
    <property type="entry name" value="At4g02000-like"/>
</dbReference>
<evidence type="ECO:0000259" key="1">
    <source>
        <dbReference type="Pfam" id="PF14111"/>
    </source>
</evidence>
<evidence type="ECO:0000313" key="3">
    <source>
        <dbReference type="Proteomes" id="UP000428333"/>
    </source>
</evidence>
<dbReference type="Pfam" id="PF14111">
    <property type="entry name" value="DUF4283"/>
    <property type="match status" value="1"/>
</dbReference>
<dbReference type="OrthoDB" id="1750606at2759"/>